<protein>
    <submittedName>
        <fullName evidence="1">NA</fullName>
    </submittedName>
</protein>
<dbReference type="Proteomes" id="UP000002430">
    <property type="component" value="Chromosome"/>
</dbReference>
<dbReference type="AlphaFoldDB" id="Q1MPI3"/>
<name>Q1MPI3_LAWIP</name>
<dbReference type="STRING" id="363253.LI1040"/>
<reference evidence="1 2" key="1">
    <citation type="submission" date="2005-11" db="EMBL/GenBank/DDBJ databases">
        <title>The complete genome sequence of Lawsonia intracellularis: the causative agent of proliferative enteropathy.</title>
        <authorList>
            <person name="Kaur K."/>
            <person name="Zhang Q."/>
            <person name="Beckler D."/>
            <person name="Munir S."/>
            <person name="Li L."/>
            <person name="Kinsley K."/>
            <person name="Herron L."/>
            <person name="Peterson A."/>
            <person name="May B."/>
            <person name="Singh S."/>
            <person name="Gebhart C."/>
            <person name="Kapur V."/>
        </authorList>
    </citation>
    <scope>NUCLEOTIDE SEQUENCE [LARGE SCALE GENOMIC DNA]</scope>
    <source>
        <strain evidence="1 2">PHE/MN1-00</strain>
    </source>
</reference>
<gene>
    <name evidence="1" type="ordered locus">LI1040</name>
</gene>
<organism evidence="1 2">
    <name type="scientific">Lawsonia intracellularis (strain PHE/MN1-00)</name>
    <dbReference type="NCBI Taxonomy" id="363253"/>
    <lineage>
        <taxon>Bacteria</taxon>
        <taxon>Pseudomonadati</taxon>
        <taxon>Thermodesulfobacteriota</taxon>
        <taxon>Desulfovibrionia</taxon>
        <taxon>Desulfovibrionales</taxon>
        <taxon>Desulfovibrionaceae</taxon>
        <taxon>Lawsonia</taxon>
    </lineage>
</organism>
<dbReference type="eggNOG" id="COG1026">
    <property type="taxonomic scope" value="Bacteria"/>
</dbReference>
<keyword evidence="2" id="KW-1185">Reference proteome</keyword>
<dbReference type="KEGG" id="lip:LI1040"/>
<evidence type="ECO:0000313" key="2">
    <source>
        <dbReference type="Proteomes" id="UP000002430"/>
    </source>
</evidence>
<accession>Q1MPI3</accession>
<proteinExistence type="predicted"/>
<dbReference type="HOGENOM" id="CLU_902530_0_0_7"/>
<sequence length="339" mass="38428">MPAFPTIFGGPIVSGIERSSRIPTQKNTTNRPCGIPRILLGIATLGISELVTAVQNFRTAKQLSSPDVQRNIIRLYNYNVVDSMTNPYQESTFPGAMHEALALACSDLRKYGFKPDVQKHLSHSLKTLKMNTPQMKEKLTYELMVMYLSQEIKYHCLEEIVSSLIQSKLSSINPVTGCLESVDEQLIKYIIESRGKQTLYKLAALPSPNKRSEKMKLGDSVVQVTENLGNQLQNMLNSTYVLNRIKEKICTLLITSGQYTEEDVRQSKLYKDTANNCRITLDMDDHKIRREHRNNTPRKSVEDYQKLLSSEITMLQRQLQTYNSSSHNNSNSSIVSTSI</sequence>
<dbReference type="RefSeq" id="WP_011527123.1">
    <property type="nucleotide sequence ID" value="NC_008011.1"/>
</dbReference>
<evidence type="ECO:0000313" key="1">
    <source>
        <dbReference type="EMBL" id="CAJ55094.1"/>
    </source>
</evidence>
<dbReference type="EMBL" id="AM180252">
    <property type="protein sequence ID" value="CAJ55094.1"/>
    <property type="molecule type" value="Genomic_DNA"/>
</dbReference>